<dbReference type="OrthoDB" id="2359033at2759"/>
<protein>
    <recommendedName>
        <fullName evidence="1">BTB domain-containing protein</fullName>
    </recommendedName>
</protein>
<dbReference type="AlphaFoldDB" id="A0A7I8VDD4"/>
<accession>A0A7I8VDD4</accession>
<evidence type="ECO:0000259" key="1">
    <source>
        <dbReference type="PROSITE" id="PS50097"/>
    </source>
</evidence>
<dbReference type="InterPro" id="IPR000210">
    <property type="entry name" value="BTB/POZ_dom"/>
</dbReference>
<dbReference type="SUPFAM" id="SSF54695">
    <property type="entry name" value="POZ domain"/>
    <property type="match status" value="1"/>
</dbReference>
<name>A0A7I8VDD4_9ANNE</name>
<organism evidence="2 3">
    <name type="scientific">Dimorphilus gyrociliatus</name>
    <dbReference type="NCBI Taxonomy" id="2664684"/>
    <lineage>
        <taxon>Eukaryota</taxon>
        <taxon>Metazoa</taxon>
        <taxon>Spiralia</taxon>
        <taxon>Lophotrochozoa</taxon>
        <taxon>Annelida</taxon>
        <taxon>Polychaeta</taxon>
        <taxon>Polychaeta incertae sedis</taxon>
        <taxon>Dinophilidae</taxon>
        <taxon>Dimorphilus</taxon>
    </lineage>
</organism>
<keyword evidence="3" id="KW-1185">Reference proteome</keyword>
<dbReference type="InterPro" id="IPR011333">
    <property type="entry name" value="SKP1/BTB/POZ_sf"/>
</dbReference>
<gene>
    <name evidence="2" type="ORF">DGYR_LOCUS3067</name>
</gene>
<proteinExistence type="predicted"/>
<comment type="caution">
    <text evidence="2">The sequence shown here is derived from an EMBL/GenBank/DDBJ whole genome shotgun (WGS) entry which is preliminary data.</text>
</comment>
<dbReference type="PANTHER" id="PTHR24410">
    <property type="entry name" value="HL07962P-RELATED"/>
    <property type="match status" value="1"/>
</dbReference>
<dbReference type="Pfam" id="PF00651">
    <property type="entry name" value="BTB"/>
    <property type="match status" value="1"/>
</dbReference>
<dbReference type="PROSITE" id="PS50097">
    <property type="entry name" value="BTB"/>
    <property type="match status" value="1"/>
</dbReference>
<dbReference type="EMBL" id="CAJFCJ010000005">
    <property type="protein sequence ID" value="CAD5114195.1"/>
    <property type="molecule type" value="Genomic_DNA"/>
</dbReference>
<dbReference type="InterPro" id="IPR051481">
    <property type="entry name" value="BTB-POZ/Galectin-3-binding"/>
</dbReference>
<dbReference type="Gene3D" id="1.25.40.420">
    <property type="match status" value="1"/>
</dbReference>
<reference evidence="2 3" key="1">
    <citation type="submission" date="2020-08" db="EMBL/GenBank/DDBJ databases">
        <authorList>
            <person name="Hejnol A."/>
        </authorList>
    </citation>
    <scope>NUCLEOTIDE SEQUENCE [LARGE SCALE GENOMIC DNA]</scope>
</reference>
<evidence type="ECO:0000313" key="2">
    <source>
        <dbReference type="EMBL" id="CAD5114195.1"/>
    </source>
</evidence>
<dbReference type="PANTHER" id="PTHR24410:SF23">
    <property type="entry name" value="BTB DOMAIN-CONTAINING PROTEIN-RELATED"/>
    <property type="match status" value="1"/>
</dbReference>
<dbReference type="Gene3D" id="3.30.710.10">
    <property type="entry name" value="Potassium Channel Kv1.1, Chain A"/>
    <property type="match status" value="1"/>
</dbReference>
<dbReference type="Proteomes" id="UP000549394">
    <property type="component" value="Unassembled WGS sequence"/>
</dbReference>
<dbReference type="SMART" id="SM00225">
    <property type="entry name" value="BTB"/>
    <property type="match status" value="1"/>
</dbReference>
<feature type="domain" description="BTB" evidence="1">
    <location>
        <begin position="59"/>
        <end position="128"/>
    </location>
</feature>
<sequence length="327" mass="37441">MNEDHDYAQDSSSNQDLIKKMMEERLKPRICLKRLHVTKPYKFKTEPAVGSLFNKPDFSDLVVLSANQSFYVHKLILAANSEVFRHLLCGQWAERSQKELRLQEHEVCQPHVGNFLEFFYTGSVWLSSKTTLALFVLSDKYDVSSLREGCVRFLLDALRVMTSDGQQLPIETLDVDTLYHLLTTWSACCPEITSAAKYNLACRLSHAHRSSNDPFISSLPMEVLIQLVHYDNLPSIDEFKLWQTIVKLIQSRQLDNDVESELLSGIRYGLLSSDQLYDVEQHPLTRTHSVIGQMVYCAVVKLAFGSKHPDDPRFTGSLFMPRSPLHM</sequence>
<evidence type="ECO:0000313" key="3">
    <source>
        <dbReference type="Proteomes" id="UP000549394"/>
    </source>
</evidence>